<organism evidence="1">
    <name type="scientific">Arabidopsis thaliana</name>
    <name type="common">Mouse-ear cress</name>
    <dbReference type="NCBI Taxonomy" id="3702"/>
    <lineage>
        <taxon>Eukaryota</taxon>
        <taxon>Viridiplantae</taxon>
        <taxon>Streptophyta</taxon>
        <taxon>Embryophyta</taxon>
        <taxon>Tracheophyta</taxon>
        <taxon>Spermatophyta</taxon>
        <taxon>Magnoliopsida</taxon>
        <taxon>eudicotyledons</taxon>
        <taxon>Gunneridae</taxon>
        <taxon>Pentapetalae</taxon>
        <taxon>rosids</taxon>
        <taxon>malvids</taxon>
        <taxon>Brassicales</taxon>
        <taxon>Brassicaceae</taxon>
        <taxon>Camelineae</taxon>
        <taxon>Arabidopsis</taxon>
    </lineage>
</organism>
<dbReference type="PIR" id="H96600">
    <property type="entry name" value="H96600"/>
</dbReference>
<accession>Q9LG12</accession>
<protein>
    <submittedName>
        <fullName evidence="1">F14J16.26</fullName>
    </submittedName>
</protein>
<reference evidence="1" key="3">
    <citation type="submission" date="2000-06" db="EMBL/GenBank/DDBJ databases">
        <authorList>
            <person name="Cheuk R."/>
            <person name="Shinn P."/>
            <person name="Brooks S."/>
            <person name="Buehler E."/>
            <person name="Chao Q."/>
            <person name="Johnson-Hopson C."/>
            <person name="Khan S."/>
            <person name="Kim C."/>
            <person name="Altafi H."/>
            <person name="Bei B."/>
            <person name="Chin C."/>
            <person name="Chiou J."/>
            <person name="Choi E."/>
            <person name="Conn L."/>
            <person name="Conway A."/>
            <person name="Gonzalez A."/>
            <person name="Hansen N."/>
            <person name="Howing B."/>
            <person name="Koo T."/>
            <person name="Lam B."/>
            <person name="Lee J."/>
            <person name="Lenz C."/>
            <person name="Li J."/>
            <person name="Liu A."/>
            <person name="Liu J."/>
            <person name="Liu S."/>
            <person name="Mukharsky N."/>
            <person name="Nguyen M."/>
            <person name="Palm C."/>
            <person name="Pham P."/>
            <person name="Sakano H."/>
            <person name="Schwartz J."/>
            <person name="Southwick A."/>
            <person name="Thaveri A."/>
            <person name="Toriumi M."/>
            <person name="Vaysberg M."/>
            <person name="Yu G."/>
            <person name="Davis R."/>
            <person name="Federspiel N."/>
            <person name="Theologis A."/>
            <person name="Ecker J."/>
        </authorList>
    </citation>
    <scope>NUCLEOTIDE SEQUENCE</scope>
</reference>
<reference key="1">
    <citation type="journal article" date="2000" name="Nature">
        <title>Sequence and analysis of chromosome 1 of the plant Arabidopsis thaliana.</title>
        <authorList>
            <person name="Theologis A."/>
            <person name="Ecker J.R."/>
            <person name="Palm C.J."/>
            <person name="Federspiel N.A."/>
            <person name="Kaul S."/>
            <person name="White O."/>
            <person name="Alonso J."/>
            <person name="Altafi H."/>
            <person name="Araujo R."/>
            <person name="Bowman C.L."/>
            <person name="Brooks S.Y."/>
            <person name="Buehler E."/>
            <person name="Chan A."/>
            <person name="Chao Q."/>
            <person name="Chen H."/>
            <person name="Cheuk R.F."/>
            <person name="Chin C.W."/>
            <person name="Chung M.K."/>
            <person name="Conn L."/>
            <person name="Conway A.B."/>
            <person name="Conway A.R."/>
            <person name="Creasy T.H."/>
            <person name="Dewar K."/>
            <person name="Dunn P."/>
            <person name="Etgu P."/>
            <person name="Feldblyum T.V."/>
            <person name="Feng J."/>
            <person name="Fong B."/>
            <person name="Fujii C.Y."/>
            <person name="Gill J.E."/>
            <person name="Goldsmith A.D."/>
            <person name="Haas B."/>
            <person name="Hansen N.F."/>
            <person name="Hughes B."/>
            <person name="Huizar L."/>
            <person name="Hunter J.L."/>
            <person name="Jenkins J."/>
            <person name="Johnson-Hopson C."/>
            <person name="Khan S."/>
            <person name="Khaykin E."/>
            <person name="Kim C.J."/>
            <person name="Koo H.L."/>
            <person name="Kremenetskaia I."/>
            <person name="Kurtz D.B."/>
            <person name="Kwan A."/>
            <person name="Lam B."/>
            <person name="Langin-Hooper S."/>
            <person name="Lee A."/>
            <person name="Lee J.M."/>
            <person name="Lenz C.A."/>
            <person name="Li J.H."/>
            <person name="Li Y."/>
            <person name="Lin X."/>
            <person name="Liu S.X."/>
            <person name="Liu Z.A."/>
            <person name="Luros J.S."/>
            <person name="Maiti R."/>
            <person name="Marziali A."/>
            <person name="Militscher J."/>
            <person name="Miranda M."/>
            <person name="Nguyen M."/>
            <person name="Nierman W.C."/>
            <person name="Osborne B.I."/>
            <person name="Pai G."/>
            <person name="Peterson J."/>
            <person name="Pham P.K."/>
            <person name="Rizzo M."/>
            <person name="Rooney T."/>
            <person name="Rowley D."/>
            <person name="Sakano H."/>
            <person name="Salzberg S.L."/>
            <person name="Schwartz J.R."/>
            <person name="Shinn P."/>
            <person name="Southwick A.M."/>
            <person name="Sun H."/>
            <person name="Tallon L.J."/>
            <person name="Tambunga G."/>
            <person name="Toriumi M.J."/>
            <person name="Town C.D."/>
            <person name="Utterback T."/>
            <person name="Van Aken S."/>
            <person name="Vaysberg M."/>
            <person name="Vysotskaia V.S."/>
            <person name="Walker M."/>
            <person name="Wu D."/>
            <person name="Yu G."/>
            <person name="Fraser C.M."/>
            <person name="Venter J.C."/>
            <person name="Davis R.W."/>
        </authorList>
    </citation>
    <scope>NUCLEOTIDE SEQUENCE [LARGE SCALE GENOMIC DNA]</scope>
    <source>
        <strain>cv. Columbia</strain>
    </source>
</reference>
<reference evidence="1" key="2">
    <citation type="submission" date="2000-05" db="EMBL/GenBank/DDBJ databases">
        <title>Genomic sequence for Arabidopsis thaliana BAC F14J16 from chromosome I.</title>
        <authorList>
            <person name="Shinn P."/>
            <person name="Brooks S."/>
            <person name="Buehler E."/>
            <person name="Chao Q."/>
            <person name="Johnson-Hopson C."/>
            <person name="Khan S."/>
            <person name="Kim C."/>
            <person name="Altafi H."/>
            <person name="Bei Q."/>
            <person name="Chin C."/>
            <person name="Chiou J."/>
            <person name="Choi E."/>
            <person name="Conn L."/>
            <person name="Conway A."/>
            <person name="Gonzales A."/>
            <person name="Hansen N."/>
            <person name="Howing B."/>
            <person name="Koo T."/>
            <person name="Lam B."/>
            <person name="Lee J."/>
            <person name="Lenz C."/>
            <person name="Li J."/>
            <person name="Liu A."/>
            <person name="Liu K."/>
            <person name="Liu S."/>
            <person name="Mukharsky N."/>
            <person name="Nguyen M."/>
            <person name="Palm C."/>
            <person name="Pham P."/>
            <person name="Sakano H."/>
            <person name="Schwartz J."/>
            <person name="Southwick A."/>
            <person name="Thaveri A."/>
            <person name="Toriumi M."/>
            <person name="Vaysberg M."/>
            <person name="Yu G."/>
            <person name="Federspiel N.A."/>
            <person name="Theologis A."/>
            <person name="Ecker J.R."/>
        </authorList>
    </citation>
    <scope>NUCLEOTIDE SEQUENCE</scope>
</reference>
<name>Q9LG12_ARATH</name>
<dbReference type="EMBL" id="AC002304">
    <property type="protein sequence ID" value="AAF79323.1"/>
    <property type="molecule type" value="Genomic_DNA"/>
</dbReference>
<sequence length="63" mass="7435">MYMLLLGTDVTTTTDRRTYILSTWKRSCKYNTNLVKPMHLKLTPTNVKLPRNVQELKTEHPSR</sequence>
<evidence type="ECO:0000313" key="1">
    <source>
        <dbReference type="EMBL" id="AAF79323.1"/>
    </source>
</evidence>
<proteinExistence type="predicted"/>
<dbReference type="AlphaFoldDB" id="Q9LG12"/>